<accession>A0A9Q0APF6</accession>
<name>A0A9Q0APF6_9PEZI</name>
<evidence type="ECO:0008006" key="5">
    <source>
        <dbReference type="Google" id="ProtNLM"/>
    </source>
</evidence>
<dbReference type="Pfam" id="PF06985">
    <property type="entry name" value="HET"/>
    <property type="match status" value="1"/>
</dbReference>
<protein>
    <recommendedName>
        <fullName evidence="5">Heterokaryon incompatibility domain-containing protein</fullName>
    </recommendedName>
</protein>
<evidence type="ECO:0000259" key="2">
    <source>
        <dbReference type="Pfam" id="PF26640"/>
    </source>
</evidence>
<gene>
    <name evidence="3" type="ORF">JX265_007650</name>
</gene>
<dbReference type="Pfam" id="PF26640">
    <property type="entry name" value="DUF8212"/>
    <property type="match status" value="1"/>
</dbReference>
<dbReference type="OrthoDB" id="194358at2759"/>
<evidence type="ECO:0000313" key="3">
    <source>
        <dbReference type="EMBL" id="KAI1867074.1"/>
    </source>
</evidence>
<evidence type="ECO:0000313" key="4">
    <source>
        <dbReference type="Proteomes" id="UP000829685"/>
    </source>
</evidence>
<dbReference type="InterPro" id="IPR010730">
    <property type="entry name" value="HET"/>
</dbReference>
<organism evidence="3 4">
    <name type="scientific">Neoarthrinium moseri</name>
    <dbReference type="NCBI Taxonomy" id="1658444"/>
    <lineage>
        <taxon>Eukaryota</taxon>
        <taxon>Fungi</taxon>
        <taxon>Dikarya</taxon>
        <taxon>Ascomycota</taxon>
        <taxon>Pezizomycotina</taxon>
        <taxon>Sordariomycetes</taxon>
        <taxon>Xylariomycetidae</taxon>
        <taxon>Amphisphaeriales</taxon>
        <taxon>Apiosporaceae</taxon>
        <taxon>Neoarthrinium</taxon>
    </lineage>
</organism>
<dbReference type="AlphaFoldDB" id="A0A9Q0APF6"/>
<sequence length="478" mass="53826">MRLINVKTGHMQEFFDDDIPNYAILSHTWGPEEVTFQEYEQQVPSLRQKKGYSKIRGLCAEAGQKQLDFVWIDTCCIDKKSSSELSEAINSMFQWYKGSQTCFVYLEDVSAEDLPSAADSSFRRSRWFTRGWTLQELLAPKRVLFYDCDWRFIGIRMNMRDLIAEITGIKERFIEDAKGDFHAGVAEKLSWASHRRTTRREDEAYCLMGLFGINMPLLYGEGSNAWRRLQEEIIKATSDQSILAWGLSTHHVPASRTINRGTLLSSSALCFQGWDVEVWSGEAKHHYFMTNLGLHIGLNVIELEVLGSKSVNVSNGIALLECKVSPFSHGDAKIALPISWTRSQDETEGLLIASRAAGSNPFLVPASTQGQAVRKMAYLTSYPTNMLIGYFQKIHWSHMQRLGYQVTDYYPPQAFELCQGDSFNWAFNPSIPQRNRAIIKFVTVEGDAVLLLLVQTTADSPGVSGPAGGELGTVRAAR</sequence>
<feature type="domain" description="Heterokaryon incompatibility" evidence="1">
    <location>
        <begin position="22"/>
        <end position="113"/>
    </location>
</feature>
<evidence type="ECO:0000259" key="1">
    <source>
        <dbReference type="Pfam" id="PF06985"/>
    </source>
</evidence>
<dbReference type="PANTHER" id="PTHR10622">
    <property type="entry name" value="HET DOMAIN-CONTAINING PROTEIN"/>
    <property type="match status" value="1"/>
</dbReference>
<dbReference type="PANTHER" id="PTHR10622:SF10">
    <property type="entry name" value="HET DOMAIN-CONTAINING PROTEIN"/>
    <property type="match status" value="1"/>
</dbReference>
<proteinExistence type="predicted"/>
<comment type="caution">
    <text evidence="3">The sequence shown here is derived from an EMBL/GenBank/DDBJ whole genome shotgun (WGS) entry which is preliminary data.</text>
</comment>
<keyword evidence="4" id="KW-1185">Reference proteome</keyword>
<reference evidence="3" key="1">
    <citation type="submission" date="2021-03" db="EMBL/GenBank/DDBJ databases">
        <title>Revisited historic fungal species revealed as producer of novel bioactive compounds through whole genome sequencing and comparative genomics.</title>
        <authorList>
            <person name="Vignolle G.A."/>
            <person name="Hochenegger N."/>
            <person name="Mach R.L."/>
            <person name="Mach-Aigner A.R."/>
            <person name="Javad Rahimi M."/>
            <person name="Salim K.A."/>
            <person name="Chan C.M."/>
            <person name="Lim L.B.L."/>
            <person name="Cai F."/>
            <person name="Druzhinina I.S."/>
            <person name="U'Ren J.M."/>
            <person name="Derntl C."/>
        </authorList>
    </citation>
    <scope>NUCLEOTIDE SEQUENCE</scope>
    <source>
        <strain evidence="3">TUCIM 5799</strain>
    </source>
</reference>
<dbReference type="Proteomes" id="UP000829685">
    <property type="component" value="Unassembled WGS sequence"/>
</dbReference>
<dbReference type="InterPro" id="IPR058525">
    <property type="entry name" value="DUF8212"/>
</dbReference>
<dbReference type="EMBL" id="JAFIMR010000019">
    <property type="protein sequence ID" value="KAI1867074.1"/>
    <property type="molecule type" value="Genomic_DNA"/>
</dbReference>
<feature type="domain" description="DUF8212" evidence="2">
    <location>
        <begin position="225"/>
        <end position="261"/>
    </location>
</feature>